<gene>
    <name evidence="2" type="ORF">IM676_01340</name>
</gene>
<dbReference type="GO" id="GO:0008757">
    <property type="term" value="F:S-adenosylmethionine-dependent methyltransferase activity"/>
    <property type="evidence" value="ECO:0007669"/>
    <property type="project" value="InterPro"/>
</dbReference>
<dbReference type="GO" id="GO:0032259">
    <property type="term" value="P:methylation"/>
    <property type="evidence" value="ECO:0007669"/>
    <property type="project" value="UniProtKB-KW"/>
</dbReference>
<proteinExistence type="predicted"/>
<name>A0A7S6RDP5_9CYAN</name>
<evidence type="ECO:0000313" key="2">
    <source>
        <dbReference type="EMBL" id="QOV23034.1"/>
    </source>
</evidence>
<dbReference type="EMBL" id="CP063311">
    <property type="protein sequence ID" value="QOV23034.1"/>
    <property type="molecule type" value="Genomic_DNA"/>
</dbReference>
<dbReference type="SUPFAM" id="SSF53335">
    <property type="entry name" value="S-adenosyl-L-methionine-dependent methyltransferases"/>
    <property type="match status" value="1"/>
</dbReference>
<dbReference type="CDD" id="cd02440">
    <property type="entry name" value="AdoMet_MTases"/>
    <property type="match status" value="1"/>
</dbReference>
<keyword evidence="2" id="KW-0808">Transferase</keyword>
<dbReference type="InterPro" id="IPR013216">
    <property type="entry name" value="Methyltransf_11"/>
</dbReference>
<reference evidence="3" key="1">
    <citation type="submission" date="2020-10" db="EMBL/GenBank/DDBJ databases">
        <title>Genome-based taxonomic classification of the species Anabaenopsis elenkinii.</title>
        <authorList>
            <person name="Delbaje E."/>
            <person name="Andreote A.P.D."/>
            <person name="Pellegrinetti T.A."/>
            <person name="Cruz R.B."/>
            <person name="Branco L.H.Z."/>
            <person name="Fiore M.F."/>
        </authorList>
    </citation>
    <scope>NUCLEOTIDE SEQUENCE [LARGE SCALE GENOMIC DNA]</scope>
    <source>
        <strain evidence="3">CCIBt3563</strain>
    </source>
</reference>
<keyword evidence="3" id="KW-1185">Reference proteome</keyword>
<evidence type="ECO:0000259" key="1">
    <source>
        <dbReference type="Pfam" id="PF08241"/>
    </source>
</evidence>
<dbReference type="RefSeq" id="WP_200988644.1">
    <property type="nucleotide sequence ID" value="NZ_CP063311.1"/>
</dbReference>
<dbReference type="Proteomes" id="UP000593846">
    <property type="component" value="Chromosome"/>
</dbReference>
<sequence>MSEALLEPILRRLRLWRVLPHIPKNSLVLDIGCGTKATFLKAIAPHIKQGFGVDFKVKDLQMGNIQTKQLRFENHLPFADASFEVVTMLAVLEHIEQEREILQEIYRVLIPGGKLILTVPSVWSQPVLEFLAYRLKIVSAAEIRDHKRYYNRQKLHRVLVNLTNFQNFHHQYFQLGMNNFCTVVK</sequence>
<dbReference type="AlphaFoldDB" id="A0A7S6RDP5"/>
<keyword evidence="2" id="KW-0489">Methyltransferase</keyword>
<feature type="domain" description="Methyltransferase type 11" evidence="1">
    <location>
        <begin position="29"/>
        <end position="117"/>
    </location>
</feature>
<dbReference type="Pfam" id="PF08241">
    <property type="entry name" value="Methyltransf_11"/>
    <property type="match status" value="1"/>
</dbReference>
<organism evidence="2 3">
    <name type="scientific">Anabaenopsis elenkinii CCIBt3563</name>
    <dbReference type="NCBI Taxonomy" id="2779889"/>
    <lineage>
        <taxon>Bacteria</taxon>
        <taxon>Bacillati</taxon>
        <taxon>Cyanobacteriota</taxon>
        <taxon>Cyanophyceae</taxon>
        <taxon>Nostocales</taxon>
        <taxon>Nodulariaceae</taxon>
        <taxon>Anabaenopsis</taxon>
    </lineage>
</organism>
<dbReference type="PANTHER" id="PTHR42912">
    <property type="entry name" value="METHYLTRANSFERASE"/>
    <property type="match status" value="1"/>
</dbReference>
<dbReference type="Gene3D" id="3.40.50.150">
    <property type="entry name" value="Vaccinia Virus protein VP39"/>
    <property type="match status" value="1"/>
</dbReference>
<accession>A0A7S6RDP5</accession>
<dbReference type="PANTHER" id="PTHR42912:SF80">
    <property type="entry name" value="METHYLTRANSFERASE DOMAIN-CONTAINING PROTEIN"/>
    <property type="match status" value="1"/>
</dbReference>
<evidence type="ECO:0000313" key="3">
    <source>
        <dbReference type="Proteomes" id="UP000593846"/>
    </source>
</evidence>
<dbReference type="InterPro" id="IPR029063">
    <property type="entry name" value="SAM-dependent_MTases_sf"/>
</dbReference>
<dbReference type="InterPro" id="IPR050508">
    <property type="entry name" value="Methyltransf_Superfamily"/>
</dbReference>
<dbReference type="KEGG" id="aee:IM676_01340"/>
<protein>
    <submittedName>
        <fullName evidence="2">Class I SAM-dependent methyltransferase</fullName>
    </submittedName>
</protein>